<dbReference type="EMBL" id="CP017557">
    <property type="protein sequence ID" value="AOW05719.1"/>
    <property type="molecule type" value="Genomic_DNA"/>
</dbReference>
<accession>A0A1D8NJA7</accession>
<dbReference type="AlphaFoldDB" id="A0A1D8NJA7"/>
<reference evidence="1 2" key="1">
    <citation type="journal article" date="2016" name="PLoS ONE">
        <title>Sequence Assembly of Yarrowia lipolytica Strain W29/CLIB89 Shows Transposable Element Diversity.</title>
        <authorList>
            <person name="Magnan C."/>
            <person name="Yu J."/>
            <person name="Chang I."/>
            <person name="Jahn E."/>
            <person name="Kanomata Y."/>
            <person name="Wu J."/>
            <person name="Zeller M."/>
            <person name="Oakes M."/>
            <person name="Baldi P."/>
            <person name="Sandmeyer S."/>
        </authorList>
    </citation>
    <scope>NUCLEOTIDE SEQUENCE [LARGE SCALE GENOMIC DNA]</scope>
    <source>
        <strain evidence="2">CLIB89(W29)</strain>
    </source>
</reference>
<gene>
    <name evidence="1" type="ORF">YALI1_E24689g</name>
</gene>
<proteinExistence type="predicted"/>
<dbReference type="Proteomes" id="UP000182444">
    <property type="component" value="Chromosome 1E"/>
</dbReference>
<name>A0A1D8NJA7_YARLL</name>
<dbReference type="VEuPathDB" id="FungiDB:YALI1_E24689g"/>
<sequence>MCWAKKVNSHMFTTSRSGKDRWLCSSLTLDARSPPGHHHAPEREIAENMASVNCFCLPLLLSFAIGSC</sequence>
<dbReference type="RefSeq" id="XP_068139177.1">
    <property type="nucleotide sequence ID" value="XM_068283076.1"/>
</dbReference>
<evidence type="ECO:0000313" key="1">
    <source>
        <dbReference type="EMBL" id="AOW05719.1"/>
    </source>
</evidence>
<dbReference type="GeneID" id="94583679"/>
<protein>
    <submittedName>
        <fullName evidence="1">Uncharacterized protein</fullName>
    </submittedName>
</protein>
<evidence type="ECO:0000313" key="2">
    <source>
        <dbReference type="Proteomes" id="UP000182444"/>
    </source>
</evidence>
<organism evidence="1 2">
    <name type="scientific">Yarrowia lipolytica</name>
    <name type="common">Candida lipolytica</name>
    <dbReference type="NCBI Taxonomy" id="4952"/>
    <lineage>
        <taxon>Eukaryota</taxon>
        <taxon>Fungi</taxon>
        <taxon>Dikarya</taxon>
        <taxon>Ascomycota</taxon>
        <taxon>Saccharomycotina</taxon>
        <taxon>Dipodascomycetes</taxon>
        <taxon>Dipodascales</taxon>
        <taxon>Dipodascales incertae sedis</taxon>
        <taxon>Yarrowia</taxon>
    </lineage>
</organism>